<feature type="transmembrane region" description="Helical" evidence="8">
    <location>
        <begin position="1414"/>
        <end position="1434"/>
    </location>
</feature>
<feature type="transmembrane region" description="Helical" evidence="8">
    <location>
        <begin position="1590"/>
        <end position="1609"/>
    </location>
</feature>
<dbReference type="InterPro" id="IPR038081">
    <property type="entry name" value="CalX-like_sf"/>
</dbReference>
<dbReference type="Gene3D" id="2.60.40.2030">
    <property type="match status" value="6"/>
</dbReference>
<dbReference type="Proteomes" id="UP001497497">
    <property type="component" value="Unassembled WGS sequence"/>
</dbReference>
<dbReference type="Pfam" id="PF03160">
    <property type="entry name" value="Calx-beta"/>
    <property type="match status" value="7"/>
</dbReference>
<feature type="transmembrane region" description="Helical" evidence="8">
    <location>
        <begin position="1454"/>
        <end position="1477"/>
    </location>
</feature>
<organism evidence="10 11">
    <name type="scientific">Lymnaea stagnalis</name>
    <name type="common">Great pond snail</name>
    <name type="synonym">Helix stagnalis</name>
    <dbReference type="NCBI Taxonomy" id="6523"/>
    <lineage>
        <taxon>Eukaryota</taxon>
        <taxon>Metazoa</taxon>
        <taxon>Spiralia</taxon>
        <taxon>Lophotrochozoa</taxon>
        <taxon>Mollusca</taxon>
        <taxon>Gastropoda</taxon>
        <taxon>Heterobranchia</taxon>
        <taxon>Euthyneura</taxon>
        <taxon>Panpulmonata</taxon>
        <taxon>Hygrophila</taxon>
        <taxon>Lymnaeoidea</taxon>
        <taxon>Lymnaeidae</taxon>
        <taxon>Lymnaea</taxon>
    </lineage>
</organism>
<dbReference type="InterPro" id="IPR046338">
    <property type="entry name" value="GAIN_dom_sf"/>
</dbReference>
<reference evidence="10 11" key="1">
    <citation type="submission" date="2024-04" db="EMBL/GenBank/DDBJ databases">
        <authorList>
            <consortium name="Genoscope - CEA"/>
            <person name="William W."/>
        </authorList>
    </citation>
    <scope>NUCLEOTIDE SEQUENCE [LARGE SCALE GENOMIC DNA]</scope>
</reference>
<comment type="subcellular location">
    <subcellularLocation>
        <location evidence="1">Membrane</location>
        <topology evidence="1">Multi-pass membrane protein</topology>
    </subcellularLocation>
</comment>
<evidence type="ECO:0000313" key="10">
    <source>
        <dbReference type="EMBL" id="CAL1526999.1"/>
    </source>
</evidence>
<keyword evidence="5" id="KW-0106">Calcium</keyword>
<feature type="transmembrane region" description="Helical" evidence="8">
    <location>
        <begin position="1542"/>
        <end position="1565"/>
    </location>
</feature>
<keyword evidence="3" id="KW-0732">Signal</keyword>
<feature type="transmembrane region" description="Helical" evidence="8">
    <location>
        <begin position="1378"/>
        <end position="1402"/>
    </location>
</feature>
<evidence type="ECO:0000256" key="7">
    <source>
        <dbReference type="ARBA" id="ARBA00023136"/>
    </source>
</evidence>
<evidence type="ECO:0000256" key="6">
    <source>
        <dbReference type="ARBA" id="ARBA00022989"/>
    </source>
</evidence>
<evidence type="ECO:0000256" key="5">
    <source>
        <dbReference type="ARBA" id="ARBA00022837"/>
    </source>
</evidence>
<dbReference type="SMART" id="SM00237">
    <property type="entry name" value="Calx_beta"/>
    <property type="match status" value="2"/>
</dbReference>
<keyword evidence="6 8" id="KW-1133">Transmembrane helix</keyword>
<dbReference type="GO" id="GO:0005737">
    <property type="term" value="C:cytoplasm"/>
    <property type="evidence" value="ECO:0007669"/>
    <property type="project" value="TreeGrafter"/>
</dbReference>
<sequence length="1788" mass="196639">MEDRVQNVTLNISIIDDSLMESNETFKVQLSNVTGGALLGAVNVATVVILKSDYPNGNFLFRGPLFLDLPNPATPTKQTLSIERTGGALGQQQVFWRIMGPNNAMLQLVGTGDISSVVNNQDVTQGSLTWQDGELGVKQLVIDIKTYTTWEVEKSFVVELYRVSGTPTGVGDGEVVGVQGKLTIKVNRFGDPSGVIRFTGTSVDARQVLEPDGTTPVPLVFPVTRRNDTGVIGNIQIYWEVKGTSTDSPDVQPLQGSLSLGDGRRDGQITLQILPDDIPELTETFTLILVKVEGGAQIDTQFNQSTFSIKYNDIPHGEFGLVPTSQSVEVNAADLSRQVKLNFTRFYGTFGSVLLTFNIGYDTTGTDVALSLNTGTVTFTNGSSEVITLVTITGNAFLKLGSTFTVYITDVQYLGSGMTDPPQIKVGYSKTPVTVTALAANTEISFSSDVTFVNEVDQTMTATLFRAGTYGIVSIDWSAGYTDLPGNITNGEISPNFGSVNMRHGQEQANITVQVSPKVNKTEAFVLRLPRAPQSFVSGGARLASSRIMIRADPSGVIQFDELSLAAQVSEVEGMITLKVLRLYGSEDNIAVYYQTVPGSAQAFLDFQSISSGIINMKPQETVATIQIQIYQDNIPEQTEIFFLNLTNVEKFPTPLQPVLSPRLSTVKSLSQISIMESNDAYGVLSLKPTTTDINESFTNVTLSVIRTGGLFGTISVTVRTVGGGESWTDQIVANINSLTNDTIADILGKRSSYESATGGMDYEVLNTVIIFQSQESEKAVKITILEDNLPEPRESILVYLTQPTGGARIATGTNIDSGQKGYAVINIAPSDLSNGLIGFAESSKNVHVNEDTSPTLVLKLTRLNAFFGVVKVNWKAKRSLTSTDQDDADLSTQLVNVAGSTLCPAEQSLCDLIVEIKNDDIPEESYTFIVLLTSAETDAHLNENSLSATVTIDPSDNVRGLLQFAQNSRVMIVGENARTVRLAVEKVYGQNYEVTVAYNTQQMTQSAEVAGVNVYPALDAQDFRGQTGTLIFPAKTQTIQFVEISLTPVLASDNPLPKQFYITLYSPSSEASVNPNASRAIVRIVRETDVPIWTVFSQSGNDSFSRDVNIITTIGQLDNLAQKTLTVENILIIEDVLKKVNEEGNQRKLPTEVITAVKDLYCKLLDEAISDARRGRNPLANLLENFAYTFIKDNSCPPAIKDDVTSFQCSSVTIKAGRWNLNQLGGHEFSIQSRGTFAAAQPMPDVDRSADGAQDECVDFHFLDYNSQTWFYTSNGEDNLMNQKVIGFGLKGRASGSIQNPVKFRIHTPDRRIAARGAKCVYFDEGSKKWVSPNDVCQVKNDLTQAEDDFVDCECTHMTSYAVIATTRDENVVGYTVWFYVICFICMASMMIVVCVHHLCFKNASFSASMNTHFFMAIFFFQLCLVLDAFLSPDEILAYNTEMNNSKCIAMGLFLHYFFLAQFTWMATQAVNLWKVLIMNDEHTDRHYIVFFIMGWGVPLILVAIFYAVTFNIYKYHTSIEVDFIYGDVNNNRDICFITNAYAAIGGILAPVLFVLLLAAIVFVKAYQLAAQWNLYDDLYFGRYNNKEIPLLLTIWGILLLTCLWLALHMIYGFLWMLVLFCICNLILAILVFVLYAVIRNPLLAFIFGPTKASYSVSGEQPDDLAAFPAPDKPFQHYNTNGSVKGSHISLLNDAWENNTTGGRSRMTVRRALPSQVYINPPVAVISPTATIDSDNPDFEELIYALKMGQSMSSSELSRSFDDDMSQLSIILDKYETKRIDIADTHV</sequence>
<dbReference type="EMBL" id="CAXITT010000011">
    <property type="protein sequence ID" value="CAL1526999.1"/>
    <property type="molecule type" value="Genomic_DNA"/>
</dbReference>
<evidence type="ECO:0000313" key="11">
    <source>
        <dbReference type="Proteomes" id="UP001497497"/>
    </source>
</evidence>
<comment type="caution">
    <text evidence="10">The sequence shown here is derived from an EMBL/GenBank/DDBJ whole genome shotgun (WGS) entry which is preliminary data.</text>
</comment>
<evidence type="ECO:0000256" key="3">
    <source>
        <dbReference type="ARBA" id="ARBA00022729"/>
    </source>
</evidence>
<dbReference type="PROSITE" id="PS50261">
    <property type="entry name" value="G_PROTEIN_RECEP_F2_4"/>
    <property type="match status" value="1"/>
</dbReference>
<dbReference type="InterPro" id="IPR000832">
    <property type="entry name" value="GPCR_2_secretin-like"/>
</dbReference>
<proteinExistence type="predicted"/>
<keyword evidence="7 8" id="KW-0472">Membrane</keyword>
<feature type="domain" description="G-protein coupled receptors family 2 profile 2" evidence="9">
    <location>
        <begin position="1376"/>
        <end position="1641"/>
    </location>
</feature>
<dbReference type="GO" id="GO:0010855">
    <property type="term" value="F:adenylate cyclase inhibitor activity"/>
    <property type="evidence" value="ECO:0007669"/>
    <property type="project" value="TreeGrafter"/>
</dbReference>
<evidence type="ECO:0000256" key="8">
    <source>
        <dbReference type="SAM" id="Phobius"/>
    </source>
</evidence>
<dbReference type="GO" id="GO:0007166">
    <property type="term" value="P:cell surface receptor signaling pathway"/>
    <property type="evidence" value="ECO:0007669"/>
    <property type="project" value="InterPro"/>
</dbReference>
<name>A0AAV2H441_LYMST</name>
<dbReference type="PANTHER" id="PTHR46682:SF1">
    <property type="entry name" value="ADHESION G-PROTEIN COUPLED RECEPTOR V1"/>
    <property type="match status" value="1"/>
</dbReference>
<dbReference type="SUPFAM" id="SSF141072">
    <property type="entry name" value="CalX-like"/>
    <property type="match status" value="9"/>
</dbReference>
<feature type="transmembrane region" description="Helical" evidence="8">
    <location>
        <begin position="1615"/>
        <end position="1640"/>
    </location>
</feature>
<dbReference type="InterPro" id="IPR026919">
    <property type="entry name" value="ADGRV1"/>
</dbReference>
<gene>
    <name evidence="10" type="ORF">GSLYS_00001176001</name>
</gene>
<dbReference type="Gene3D" id="2.60.220.50">
    <property type="match status" value="1"/>
</dbReference>
<dbReference type="InterPro" id="IPR003644">
    <property type="entry name" value="Calx_beta"/>
</dbReference>
<evidence type="ECO:0000256" key="2">
    <source>
        <dbReference type="ARBA" id="ARBA00022692"/>
    </source>
</evidence>
<feature type="transmembrane region" description="Helical" evidence="8">
    <location>
        <begin position="1489"/>
        <end position="1510"/>
    </location>
</feature>
<evidence type="ECO:0000259" key="9">
    <source>
        <dbReference type="PROSITE" id="PS50261"/>
    </source>
</evidence>
<evidence type="ECO:0000256" key="4">
    <source>
        <dbReference type="ARBA" id="ARBA00022737"/>
    </source>
</evidence>
<dbReference type="PANTHER" id="PTHR46682">
    <property type="entry name" value="ADHESION G-PROTEIN COUPLED RECEPTOR V1"/>
    <property type="match status" value="1"/>
</dbReference>
<keyword evidence="11" id="KW-1185">Reference proteome</keyword>
<dbReference type="Gene3D" id="1.20.1070.10">
    <property type="entry name" value="Rhodopsin 7-helix transmembrane proteins"/>
    <property type="match status" value="1"/>
</dbReference>
<dbReference type="GO" id="GO:0016020">
    <property type="term" value="C:membrane"/>
    <property type="evidence" value="ECO:0007669"/>
    <property type="project" value="UniProtKB-SubCell"/>
</dbReference>
<protein>
    <recommendedName>
        <fullName evidence="9">G-protein coupled receptors family 2 profile 2 domain-containing protein</fullName>
    </recommendedName>
</protein>
<accession>A0AAV2H441</accession>
<dbReference type="Pfam" id="PF00002">
    <property type="entry name" value="7tm_2"/>
    <property type="match status" value="1"/>
</dbReference>
<evidence type="ECO:0000256" key="1">
    <source>
        <dbReference type="ARBA" id="ARBA00004141"/>
    </source>
</evidence>
<dbReference type="InterPro" id="IPR017981">
    <property type="entry name" value="GPCR_2-like_7TM"/>
</dbReference>
<dbReference type="GO" id="GO:0071277">
    <property type="term" value="P:cellular response to calcium ion"/>
    <property type="evidence" value="ECO:0007669"/>
    <property type="project" value="TreeGrafter"/>
</dbReference>
<dbReference type="GO" id="GO:0004930">
    <property type="term" value="F:G protein-coupled receptor activity"/>
    <property type="evidence" value="ECO:0007669"/>
    <property type="project" value="InterPro"/>
</dbReference>
<dbReference type="GO" id="GO:0001965">
    <property type="term" value="F:G-protein alpha-subunit binding"/>
    <property type="evidence" value="ECO:0007669"/>
    <property type="project" value="TreeGrafter"/>
</dbReference>
<keyword evidence="2 8" id="KW-0812">Transmembrane</keyword>
<keyword evidence="4" id="KW-0677">Repeat</keyword>